<proteinExistence type="predicted"/>
<dbReference type="Pfam" id="PF05050">
    <property type="entry name" value="Methyltransf_21"/>
    <property type="match status" value="1"/>
</dbReference>
<dbReference type="InterPro" id="IPR029063">
    <property type="entry name" value="SAM-dependent_MTases_sf"/>
</dbReference>
<evidence type="ECO:0000313" key="2">
    <source>
        <dbReference type="EMBL" id="QPG51250.1"/>
    </source>
</evidence>
<dbReference type="PANTHER" id="PTHR34203">
    <property type="entry name" value="METHYLTRANSFERASE, FKBM FAMILY PROTEIN"/>
    <property type="match status" value="1"/>
</dbReference>
<dbReference type="NCBIfam" id="TIGR01444">
    <property type="entry name" value="fkbM_fam"/>
    <property type="match status" value="1"/>
</dbReference>
<organism evidence="2 3">
    <name type="scientific">Saccharolobus solfataricus</name>
    <name type="common">Sulfolobus solfataricus</name>
    <dbReference type="NCBI Taxonomy" id="2287"/>
    <lineage>
        <taxon>Archaea</taxon>
        <taxon>Thermoproteota</taxon>
        <taxon>Thermoprotei</taxon>
        <taxon>Sulfolobales</taxon>
        <taxon>Sulfolobaceae</taxon>
        <taxon>Saccharolobus</taxon>
    </lineage>
</organism>
<dbReference type="EMBL" id="CP050869">
    <property type="protein sequence ID" value="QPG51250.1"/>
    <property type="molecule type" value="Genomic_DNA"/>
</dbReference>
<feature type="domain" description="Methyltransferase FkbM" evidence="1">
    <location>
        <begin position="86"/>
        <end position="240"/>
    </location>
</feature>
<dbReference type="GO" id="GO:0008168">
    <property type="term" value="F:methyltransferase activity"/>
    <property type="evidence" value="ECO:0007669"/>
    <property type="project" value="UniProtKB-KW"/>
</dbReference>
<keyword evidence="2" id="KW-0808">Transferase</keyword>
<dbReference type="SUPFAM" id="SSF53335">
    <property type="entry name" value="S-adenosyl-L-methionine-dependent methyltransferases"/>
    <property type="match status" value="1"/>
</dbReference>
<dbReference type="AlphaFoldDB" id="A0A7S9ILA2"/>
<name>A0A7S9ILA2_SACSO</name>
<dbReference type="Gene3D" id="3.40.50.150">
    <property type="entry name" value="Vaccinia Virus protein VP39"/>
    <property type="match status" value="1"/>
</dbReference>
<dbReference type="PANTHER" id="PTHR34203:SF15">
    <property type="entry name" value="SLL1173 PROTEIN"/>
    <property type="match status" value="1"/>
</dbReference>
<protein>
    <submittedName>
        <fullName evidence="2">FkbM family methyltransferase</fullName>
    </submittedName>
</protein>
<sequence length="265" mass="30320">MIFPNGFSVKIDKENFRDVLALYLFSIKYGVDIGNDWKIDQKNHTVITPDGIKFSLEGFDHIIFAETFLYDTHFTDFNLEGKVVIHAGAYVGETALYYAKKGAYVYAFEPQLECYNIAMRNLELNPELSSRILLKNWAIGDDGEIEFPYAKKCNGVASSYDNYKEKVKVRSVSISTILNEFKITNPDILDLDIKGAEFQVINDNAIQKFQIVRIEYSTEINGRKIGDLNYLIEKLKAYGFTKIRIYKHNELPFNISVNGTILASK</sequence>
<dbReference type="InterPro" id="IPR006342">
    <property type="entry name" value="FkbM_mtfrase"/>
</dbReference>
<dbReference type="GO" id="GO:0032259">
    <property type="term" value="P:methylation"/>
    <property type="evidence" value="ECO:0007669"/>
    <property type="project" value="UniProtKB-KW"/>
</dbReference>
<reference evidence="2 3" key="1">
    <citation type="journal article" date="2020" name="Nat. Commun.">
        <title>The structures of two archaeal type IV pili illuminate evolutionary relationships.</title>
        <authorList>
            <person name="Wang F."/>
            <person name="Baquero D.P."/>
            <person name="Su Z."/>
            <person name="Beltran L.C."/>
            <person name="Prangishvili D."/>
            <person name="Krupovic M."/>
            <person name="Egelman E.H."/>
        </authorList>
    </citation>
    <scope>NUCLEOTIDE SEQUENCE [LARGE SCALE GENOMIC DNA]</scope>
    <source>
        <strain evidence="2 3">POZ149</strain>
    </source>
</reference>
<dbReference type="InterPro" id="IPR052514">
    <property type="entry name" value="SAM-dependent_MTase"/>
</dbReference>
<evidence type="ECO:0000313" key="3">
    <source>
        <dbReference type="Proteomes" id="UP000594632"/>
    </source>
</evidence>
<gene>
    <name evidence="2" type="ORF">HFC64_04345</name>
</gene>
<accession>A0A7S9ILA2</accession>
<keyword evidence="2" id="KW-0489">Methyltransferase</keyword>
<evidence type="ECO:0000259" key="1">
    <source>
        <dbReference type="Pfam" id="PF05050"/>
    </source>
</evidence>
<dbReference type="Proteomes" id="UP000594632">
    <property type="component" value="Chromosome"/>
</dbReference>